<evidence type="ECO:0000256" key="5">
    <source>
        <dbReference type="SAM" id="SignalP"/>
    </source>
</evidence>
<dbReference type="PANTHER" id="PTHR30483">
    <property type="entry name" value="LEUCINE-SPECIFIC-BINDING PROTEIN"/>
    <property type="match status" value="1"/>
</dbReference>
<dbReference type="PANTHER" id="PTHR30483:SF6">
    <property type="entry name" value="PERIPLASMIC BINDING PROTEIN OF ABC TRANSPORTER FOR NATURAL AMINO ACIDS"/>
    <property type="match status" value="1"/>
</dbReference>
<protein>
    <submittedName>
        <fullName evidence="7">ABC transporter substrate-binding protein</fullName>
    </submittedName>
</protein>
<keyword evidence="8" id="KW-1185">Reference proteome</keyword>
<comment type="caution">
    <text evidence="7">The sequence shown here is derived from an EMBL/GenBank/DDBJ whole genome shotgun (WGS) entry which is preliminary data.</text>
</comment>
<evidence type="ECO:0000256" key="1">
    <source>
        <dbReference type="ARBA" id="ARBA00010062"/>
    </source>
</evidence>
<dbReference type="CDD" id="cd06336">
    <property type="entry name" value="PBP1_ABC_ligand_binding-like"/>
    <property type="match status" value="1"/>
</dbReference>
<keyword evidence="2" id="KW-0813">Transport</keyword>
<name>A0ABW8Z8S0_9BURK</name>
<evidence type="ECO:0000259" key="6">
    <source>
        <dbReference type="Pfam" id="PF13458"/>
    </source>
</evidence>
<dbReference type="Proteomes" id="UP001629214">
    <property type="component" value="Unassembled WGS sequence"/>
</dbReference>
<dbReference type="InterPro" id="IPR051010">
    <property type="entry name" value="BCAA_transport"/>
</dbReference>
<feature type="signal peptide" evidence="5">
    <location>
        <begin position="1"/>
        <end position="22"/>
    </location>
</feature>
<gene>
    <name evidence="7" type="ORF">PQR63_14040</name>
</gene>
<evidence type="ECO:0000256" key="2">
    <source>
        <dbReference type="ARBA" id="ARBA00022448"/>
    </source>
</evidence>
<feature type="chain" id="PRO_5045420805" evidence="5">
    <location>
        <begin position="23"/>
        <end position="392"/>
    </location>
</feature>
<comment type="similarity">
    <text evidence="1">Belongs to the leucine-binding protein family.</text>
</comment>
<dbReference type="InterPro" id="IPR000709">
    <property type="entry name" value="Leu_Ile_Val-bd"/>
</dbReference>
<organism evidence="7 8">
    <name type="scientific">Herbaspirillum rhizosphaerae</name>
    <dbReference type="NCBI Taxonomy" id="346179"/>
    <lineage>
        <taxon>Bacteria</taxon>
        <taxon>Pseudomonadati</taxon>
        <taxon>Pseudomonadota</taxon>
        <taxon>Betaproteobacteria</taxon>
        <taxon>Burkholderiales</taxon>
        <taxon>Oxalobacteraceae</taxon>
        <taxon>Herbaspirillum</taxon>
    </lineage>
</organism>
<dbReference type="SUPFAM" id="SSF53822">
    <property type="entry name" value="Periplasmic binding protein-like I"/>
    <property type="match status" value="1"/>
</dbReference>
<dbReference type="InterPro" id="IPR028081">
    <property type="entry name" value="Leu-bd"/>
</dbReference>
<dbReference type="Pfam" id="PF13458">
    <property type="entry name" value="Peripla_BP_6"/>
    <property type="match status" value="1"/>
</dbReference>
<dbReference type="Gene3D" id="3.40.50.2300">
    <property type="match status" value="2"/>
</dbReference>
<dbReference type="PRINTS" id="PR00337">
    <property type="entry name" value="LEUILEVALBP"/>
</dbReference>
<dbReference type="EMBL" id="JAQQFR010000008">
    <property type="protein sequence ID" value="MFL9879514.1"/>
    <property type="molecule type" value="Genomic_DNA"/>
</dbReference>
<evidence type="ECO:0000313" key="7">
    <source>
        <dbReference type="EMBL" id="MFL9879514.1"/>
    </source>
</evidence>
<dbReference type="InterPro" id="IPR028082">
    <property type="entry name" value="Peripla_BP_I"/>
</dbReference>
<keyword evidence="3 5" id="KW-0732">Signal</keyword>
<evidence type="ECO:0000313" key="8">
    <source>
        <dbReference type="Proteomes" id="UP001629214"/>
    </source>
</evidence>
<feature type="domain" description="Leucine-binding protein" evidence="6">
    <location>
        <begin position="27"/>
        <end position="349"/>
    </location>
</feature>
<sequence length="392" mass="41848">MSLKTLAALTLAMFAAVPVAHAADNVLKIGVNGVMSGAAASWGLVNKYCAETTAEMYNAKGGVDIGGKKYKIEIVALDDKNDPKISISNAEKLASDGVKYIIGPNIDTTAIAVKPVMERAKAMNFPYAFSKELYTAPANASVLGMVASYQVGPVVYKYLMDKKGVKSISFVARNESDAKNQQEEGVAAAKSLGLKVLADKESYEPGTTDFMPIMSKLVRAKPDAIVLSGVAPSDAPLLIKAARDLGFKGQLSTETGQDAKILEQVAGEKAAGFLSVGGASTPAIQSDYMKQFVEVYKKRVGEWNDEAGTKAYALELILAVLQKNPKALTDVEQFRKEMPSFKMTNPFVKDKTTLQFVGKKDFGRQSQVGVPLVVNAYKGGGFEAVYVGQVAN</sequence>
<evidence type="ECO:0000256" key="4">
    <source>
        <dbReference type="ARBA" id="ARBA00022970"/>
    </source>
</evidence>
<evidence type="ECO:0000256" key="3">
    <source>
        <dbReference type="ARBA" id="ARBA00022729"/>
    </source>
</evidence>
<reference evidence="7 8" key="1">
    <citation type="journal article" date="2024" name="Chem. Sci.">
        <title>Discovery of megapolipeptins by genome mining of a Burkholderiales bacteria collection.</title>
        <authorList>
            <person name="Paulo B.S."/>
            <person name="Recchia M.J.J."/>
            <person name="Lee S."/>
            <person name="Fergusson C.H."/>
            <person name="Romanowski S.B."/>
            <person name="Hernandez A."/>
            <person name="Krull N."/>
            <person name="Liu D.Y."/>
            <person name="Cavanagh H."/>
            <person name="Bos A."/>
            <person name="Gray C.A."/>
            <person name="Murphy B.T."/>
            <person name="Linington R.G."/>
            <person name="Eustaquio A.S."/>
        </authorList>
    </citation>
    <scope>NUCLEOTIDE SEQUENCE [LARGE SCALE GENOMIC DNA]</scope>
    <source>
        <strain evidence="7 8">RL21-008-BIB-B</strain>
    </source>
</reference>
<keyword evidence="4" id="KW-0029">Amino-acid transport</keyword>
<dbReference type="RefSeq" id="WP_408168525.1">
    <property type="nucleotide sequence ID" value="NZ_JAQQFR010000008.1"/>
</dbReference>
<accession>A0ABW8Z8S0</accession>
<proteinExistence type="inferred from homology"/>